<gene>
    <name evidence="3" type="ORF">ABDJ40_06500</name>
</gene>
<evidence type="ECO:0000259" key="2">
    <source>
        <dbReference type="Pfam" id="PF13847"/>
    </source>
</evidence>
<organism evidence="3 4">
    <name type="scientific">Roseateles flavus</name>
    <dbReference type="NCBI Taxonomy" id="3149041"/>
    <lineage>
        <taxon>Bacteria</taxon>
        <taxon>Pseudomonadati</taxon>
        <taxon>Pseudomonadota</taxon>
        <taxon>Betaproteobacteria</taxon>
        <taxon>Burkholderiales</taxon>
        <taxon>Sphaerotilaceae</taxon>
        <taxon>Roseateles</taxon>
    </lineage>
</organism>
<dbReference type="GO" id="GO:0008168">
    <property type="term" value="F:methyltransferase activity"/>
    <property type="evidence" value="ECO:0007669"/>
    <property type="project" value="UniProtKB-KW"/>
</dbReference>
<dbReference type="SUPFAM" id="SSF53335">
    <property type="entry name" value="S-adenosyl-L-methionine-dependent methyltransferases"/>
    <property type="match status" value="1"/>
</dbReference>
<dbReference type="RefSeq" id="WP_347607747.1">
    <property type="nucleotide sequence ID" value="NZ_JBDPZC010000002.1"/>
</dbReference>
<keyword evidence="3" id="KW-0489">Methyltransferase</keyword>
<evidence type="ECO:0000259" key="1">
    <source>
        <dbReference type="Pfam" id="PF10119"/>
    </source>
</evidence>
<protein>
    <submittedName>
        <fullName evidence="3">Class I SAM-dependent methyltransferase</fullName>
    </submittedName>
</protein>
<dbReference type="EMBL" id="JBDPZC010000002">
    <property type="protein sequence ID" value="MEO3712414.1"/>
    <property type="molecule type" value="Genomic_DNA"/>
</dbReference>
<proteinExistence type="predicted"/>
<feature type="domain" description="Methyltransferase regulatory" evidence="1">
    <location>
        <begin position="222"/>
        <end position="303"/>
    </location>
</feature>
<dbReference type="Gene3D" id="3.40.50.150">
    <property type="entry name" value="Vaccinia Virus protein VP39"/>
    <property type="match status" value="1"/>
</dbReference>
<name>A0ABV0GBH5_9BURK</name>
<reference evidence="3 4" key="1">
    <citation type="submission" date="2024-05" db="EMBL/GenBank/DDBJ databases">
        <title>Roseateles sp. 2.12 16S ribosomal RNA gene Genome sequencing and assembly.</title>
        <authorList>
            <person name="Woo H."/>
        </authorList>
    </citation>
    <scope>NUCLEOTIDE SEQUENCE [LARGE SCALE GENOMIC DNA]</scope>
    <source>
        <strain evidence="3 4">2.12</strain>
    </source>
</reference>
<feature type="domain" description="Methyltransferase" evidence="2">
    <location>
        <begin position="48"/>
        <end position="176"/>
    </location>
</feature>
<dbReference type="Proteomes" id="UP001462640">
    <property type="component" value="Unassembled WGS sequence"/>
</dbReference>
<dbReference type="GO" id="GO:0032259">
    <property type="term" value="P:methylation"/>
    <property type="evidence" value="ECO:0007669"/>
    <property type="project" value="UniProtKB-KW"/>
</dbReference>
<dbReference type="InterPro" id="IPR029063">
    <property type="entry name" value="SAM-dependent_MTases_sf"/>
</dbReference>
<keyword evidence="4" id="KW-1185">Reference proteome</keyword>
<accession>A0ABV0GBH5</accession>
<sequence>MQDTSGAAGYLNELSFTDRFHRELAPSWLNYVAMLNDFQPQPLLQPFTYLDLGCGFAQSTLINAAALPHAEFHACDFNAAHIEAAKAVAERMEVSNVRFHACSFADLLNDSSVPTFDFIVLHGIYSWVDADVISTVHALVSKLLRPGGFLYLSYNCYPGWAAEEPLRKLMNELARVKSGDMTEKVQWSLQEARSLGTPSFRYFRENAGLQDALESLARDPVNYVAHEFFNETWTLHYSVDVLDAMEGLGLTYMGSATLADNHPMLTLDPQAAERIRALPTPRLRHLAEDFAVNRRFRRDVFVRGAPASGQGGQGKLIDDALIGLVPGKETLNTRVEIPRGRLSFQQPFIDDLQSLLAGGPLRLGDILSRLGRSARSAAEIRQNLLFLVAAGALMPFSRTRSER</sequence>
<dbReference type="Pfam" id="PF10119">
    <property type="entry name" value="MethyTransf_Reg"/>
    <property type="match status" value="1"/>
</dbReference>
<evidence type="ECO:0000313" key="4">
    <source>
        <dbReference type="Proteomes" id="UP001462640"/>
    </source>
</evidence>
<dbReference type="CDD" id="cd02440">
    <property type="entry name" value="AdoMet_MTases"/>
    <property type="match status" value="1"/>
</dbReference>
<dbReference type="InterPro" id="IPR025714">
    <property type="entry name" value="Methyltranfer_dom"/>
</dbReference>
<keyword evidence="3" id="KW-0808">Transferase</keyword>
<evidence type="ECO:0000313" key="3">
    <source>
        <dbReference type="EMBL" id="MEO3712414.1"/>
    </source>
</evidence>
<dbReference type="Pfam" id="PF13847">
    <property type="entry name" value="Methyltransf_31"/>
    <property type="match status" value="1"/>
</dbReference>
<dbReference type="InterPro" id="IPR018773">
    <property type="entry name" value="MeTrfase_reg_dom_prd"/>
</dbReference>
<comment type="caution">
    <text evidence="3">The sequence shown here is derived from an EMBL/GenBank/DDBJ whole genome shotgun (WGS) entry which is preliminary data.</text>
</comment>